<evidence type="ECO:0000259" key="2">
    <source>
        <dbReference type="Pfam" id="PF00582"/>
    </source>
</evidence>
<dbReference type="InterPro" id="IPR006016">
    <property type="entry name" value="UspA"/>
</dbReference>
<evidence type="ECO:0000313" key="3">
    <source>
        <dbReference type="EMBL" id="SDJ99027.1"/>
    </source>
</evidence>
<dbReference type="AlphaFoldDB" id="A0A1G8Y8N0"/>
<dbReference type="InterPro" id="IPR014729">
    <property type="entry name" value="Rossmann-like_a/b/a_fold"/>
</dbReference>
<dbReference type="RefSeq" id="WP_093157278.1">
    <property type="nucleotide sequence ID" value="NZ_FNEK01000028.1"/>
</dbReference>
<sequence length="135" mass="14585">MYHKILVPVSFDDDAKISAALDVARALSAPEAEITLLHVMEHIPAYAMHYMPLDLSEATREGLMAELARFAAQVPNGHGVLVEGHAGRTILDYAEEHGKDCIIIASHRPGMADYLLGSTAAQVVRHAACAVMVVR</sequence>
<protein>
    <submittedName>
        <fullName evidence="3">Nucleotide-binding universal stress protein, UspA family</fullName>
    </submittedName>
</protein>
<dbReference type="OrthoDB" id="9792500at2"/>
<dbReference type="SUPFAM" id="SSF52402">
    <property type="entry name" value="Adenine nucleotide alpha hydrolases-like"/>
    <property type="match status" value="1"/>
</dbReference>
<organism evidence="3 4">
    <name type="scientific">Aliiruegeria lutimaris</name>
    <dbReference type="NCBI Taxonomy" id="571298"/>
    <lineage>
        <taxon>Bacteria</taxon>
        <taxon>Pseudomonadati</taxon>
        <taxon>Pseudomonadota</taxon>
        <taxon>Alphaproteobacteria</taxon>
        <taxon>Rhodobacterales</taxon>
        <taxon>Roseobacteraceae</taxon>
        <taxon>Aliiruegeria</taxon>
    </lineage>
</organism>
<dbReference type="PANTHER" id="PTHR46268">
    <property type="entry name" value="STRESS RESPONSE PROTEIN NHAX"/>
    <property type="match status" value="1"/>
</dbReference>
<dbReference type="CDD" id="cd00293">
    <property type="entry name" value="USP-like"/>
    <property type="match status" value="1"/>
</dbReference>
<gene>
    <name evidence="3" type="ORF">SAMN04488026_102846</name>
</gene>
<evidence type="ECO:0000256" key="1">
    <source>
        <dbReference type="ARBA" id="ARBA00008791"/>
    </source>
</evidence>
<dbReference type="STRING" id="571298.SAMN04488026_102846"/>
<feature type="domain" description="UspA" evidence="2">
    <location>
        <begin position="1"/>
        <end position="135"/>
    </location>
</feature>
<dbReference type="Proteomes" id="UP000199382">
    <property type="component" value="Unassembled WGS sequence"/>
</dbReference>
<dbReference type="InterPro" id="IPR006015">
    <property type="entry name" value="Universal_stress_UspA"/>
</dbReference>
<dbReference type="Gene3D" id="3.40.50.620">
    <property type="entry name" value="HUPs"/>
    <property type="match status" value="1"/>
</dbReference>
<dbReference type="PANTHER" id="PTHR46268:SF6">
    <property type="entry name" value="UNIVERSAL STRESS PROTEIN UP12"/>
    <property type="match status" value="1"/>
</dbReference>
<evidence type="ECO:0000313" key="4">
    <source>
        <dbReference type="Proteomes" id="UP000199382"/>
    </source>
</evidence>
<comment type="similarity">
    <text evidence="1">Belongs to the universal stress protein A family.</text>
</comment>
<dbReference type="EMBL" id="FNEK01000028">
    <property type="protein sequence ID" value="SDJ99027.1"/>
    <property type="molecule type" value="Genomic_DNA"/>
</dbReference>
<dbReference type="Pfam" id="PF00582">
    <property type="entry name" value="Usp"/>
    <property type="match status" value="1"/>
</dbReference>
<name>A0A1G8Y8N0_9RHOB</name>
<dbReference type="PRINTS" id="PR01438">
    <property type="entry name" value="UNVRSLSTRESS"/>
</dbReference>
<reference evidence="3 4" key="1">
    <citation type="submission" date="2016-10" db="EMBL/GenBank/DDBJ databases">
        <authorList>
            <person name="de Groot N.N."/>
        </authorList>
    </citation>
    <scope>NUCLEOTIDE SEQUENCE [LARGE SCALE GENOMIC DNA]</scope>
    <source>
        <strain evidence="3 4">DSM 25294</strain>
    </source>
</reference>
<accession>A0A1G8Y8N0</accession>
<keyword evidence="4" id="KW-1185">Reference proteome</keyword>
<proteinExistence type="inferred from homology"/>